<dbReference type="KEGG" id="tca:661618"/>
<comment type="similarity">
    <text evidence="2 6">Belongs to the tetraspanin (TM4SF) family.</text>
</comment>
<dbReference type="InterPro" id="IPR000301">
    <property type="entry name" value="Tetraspanin_animals"/>
</dbReference>
<evidence type="ECO:0000313" key="7">
    <source>
        <dbReference type="EMBL" id="EEZ99046.2"/>
    </source>
</evidence>
<dbReference type="FunFam" id="1.10.1450.10:FF:000079">
    <property type="entry name" value="Tetraspanin"/>
    <property type="match status" value="1"/>
</dbReference>
<gene>
    <name evidence="7" type="primary">AUGUSTUS-3.0.2_04920</name>
    <name evidence="7" type="ORF">TcasGA2_TC004920</name>
</gene>
<dbReference type="CDD" id="cd03127">
    <property type="entry name" value="tetraspanin_LEL"/>
    <property type="match status" value="1"/>
</dbReference>
<dbReference type="STRING" id="7070.D6WCL2"/>
<dbReference type="AlphaFoldDB" id="D6WCL2"/>
<keyword evidence="3 6" id="KW-0812">Transmembrane</keyword>
<dbReference type="eggNOG" id="KOG3882">
    <property type="taxonomic scope" value="Eukaryota"/>
</dbReference>
<dbReference type="GO" id="GO:0005886">
    <property type="term" value="C:plasma membrane"/>
    <property type="evidence" value="ECO:0000318"/>
    <property type="project" value="GO_Central"/>
</dbReference>
<evidence type="ECO:0000256" key="6">
    <source>
        <dbReference type="RuleBase" id="RU361218"/>
    </source>
</evidence>
<name>D6WCL2_TRICA</name>
<reference evidence="7 8" key="2">
    <citation type="journal article" date="2010" name="Nucleic Acids Res.">
        <title>BeetleBase in 2010: revisions to provide comprehensive genomic information for Tribolium castaneum.</title>
        <authorList>
            <person name="Kim H.S."/>
            <person name="Murphy T."/>
            <person name="Xia J."/>
            <person name="Caragea D."/>
            <person name="Park Y."/>
            <person name="Beeman R.W."/>
            <person name="Lorenzen M.D."/>
            <person name="Butcher S."/>
            <person name="Manak J.R."/>
            <person name="Brown S.J."/>
        </authorList>
    </citation>
    <scope>GENOME REANNOTATION</scope>
    <source>
        <strain evidence="7 8">Georgia GA2</strain>
    </source>
</reference>
<dbReference type="Proteomes" id="UP000007266">
    <property type="component" value="Linkage group 2"/>
</dbReference>
<sequence>MGLGGCYAILKYLLVLLNLIFALLGIAGTVFAIWMLVDPSFSLSLTQDYIISVVIILIASLLLLVVAIFGIVGALKESQCALTTFFCLLLIIFVAEVSAGVWVHINRDSLKLQIKNAVELTVEQEYYTSDNRKAIFDTFQQKLQCCGAKAASDWIGNKKVVLTVTSNQENYSIPMSCCREGTTMEDCKKATLNIKPTSSIDYTAIYDKGCYYAIMTKLEELSWVLIVGIVLAVIQILGLIFALILAFAVNRSNRYKA</sequence>
<dbReference type="PRINTS" id="PR00259">
    <property type="entry name" value="TMFOUR"/>
</dbReference>
<keyword evidence="5 6" id="KW-0472">Membrane</keyword>
<feature type="transmembrane region" description="Helical" evidence="6">
    <location>
        <begin position="12"/>
        <end position="37"/>
    </location>
</feature>
<proteinExistence type="inferred from homology"/>
<keyword evidence="4 6" id="KW-1133">Transmembrane helix</keyword>
<dbReference type="SUPFAM" id="SSF48652">
    <property type="entry name" value="Tetraspanin"/>
    <property type="match status" value="1"/>
</dbReference>
<feature type="transmembrane region" description="Helical" evidence="6">
    <location>
        <begin position="49"/>
        <end position="75"/>
    </location>
</feature>
<dbReference type="InterPro" id="IPR008952">
    <property type="entry name" value="Tetraspanin_EC2_sf"/>
</dbReference>
<dbReference type="OMA" id="QHNLNAG"/>
<dbReference type="OrthoDB" id="10016273at2759"/>
<accession>D6WCL2</accession>
<evidence type="ECO:0000256" key="4">
    <source>
        <dbReference type="ARBA" id="ARBA00022989"/>
    </source>
</evidence>
<protein>
    <recommendedName>
        <fullName evidence="6">Tetraspanin</fullName>
    </recommendedName>
</protein>
<dbReference type="PANTHER" id="PTHR19282:SF551">
    <property type="entry name" value="RE08073P-RELATED"/>
    <property type="match status" value="1"/>
</dbReference>
<feature type="transmembrane region" description="Helical" evidence="6">
    <location>
        <begin position="221"/>
        <end position="249"/>
    </location>
</feature>
<dbReference type="InterPro" id="IPR018499">
    <property type="entry name" value="Tetraspanin/Peripherin"/>
</dbReference>
<organism evidence="7 8">
    <name type="scientific">Tribolium castaneum</name>
    <name type="common">Red flour beetle</name>
    <dbReference type="NCBI Taxonomy" id="7070"/>
    <lineage>
        <taxon>Eukaryota</taxon>
        <taxon>Metazoa</taxon>
        <taxon>Ecdysozoa</taxon>
        <taxon>Arthropoda</taxon>
        <taxon>Hexapoda</taxon>
        <taxon>Insecta</taxon>
        <taxon>Pterygota</taxon>
        <taxon>Neoptera</taxon>
        <taxon>Endopterygota</taxon>
        <taxon>Coleoptera</taxon>
        <taxon>Polyphaga</taxon>
        <taxon>Cucujiformia</taxon>
        <taxon>Tenebrionidae</taxon>
        <taxon>Tenebrionidae incertae sedis</taxon>
        <taxon>Tribolium</taxon>
    </lineage>
</organism>
<keyword evidence="8" id="KW-1185">Reference proteome</keyword>
<dbReference type="HOGENOM" id="CLU_055524_5_0_1"/>
<dbReference type="Gene3D" id="1.10.1450.10">
    <property type="entry name" value="Tetraspanin"/>
    <property type="match status" value="1"/>
</dbReference>
<dbReference type="Pfam" id="PF00335">
    <property type="entry name" value="Tetraspanin"/>
    <property type="match status" value="1"/>
</dbReference>
<dbReference type="EMBL" id="KQ971311">
    <property type="protein sequence ID" value="EEZ99046.2"/>
    <property type="molecule type" value="Genomic_DNA"/>
</dbReference>
<evidence type="ECO:0000256" key="5">
    <source>
        <dbReference type="ARBA" id="ARBA00023136"/>
    </source>
</evidence>
<evidence type="ECO:0000256" key="2">
    <source>
        <dbReference type="ARBA" id="ARBA00006840"/>
    </source>
</evidence>
<evidence type="ECO:0000256" key="1">
    <source>
        <dbReference type="ARBA" id="ARBA00004141"/>
    </source>
</evidence>
<evidence type="ECO:0000313" key="8">
    <source>
        <dbReference type="Proteomes" id="UP000007266"/>
    </source>
</evidence>
<feature type="transmembrane region" description="Helical" evidence="6">
    <location>
        <begin position="82"/>
        <end position="105"/>
    </location>
</feature>
<reference evidence="7 8" key="1">
    <citation type="journal article" date="2008" name="Nature">
        <title>The genome of the model beetle and pest Tribolium castaneum.</title>
        <authorList>
            <consortium name="Tribolium Genome Sequencing Consortium"/>
            <person name="Richards S."/>
            <person name="Gibbs R.A."/>
            <person name="Weinstock G.M."/>
            <person name="Brown S.J."/>
            <person name="Denell R."/>
            <person name="Beeman R.W."/>
            <person name="Gibbs R."/>
            <person name="Beeman R.W."/>
            <person name="Brown S.J."/>
            <person name="Bucher G."/>
            <person name="Friedrich M."/>
            <person name="Grimmelikhuijzen C.J."/>
            <person name="Klingler M."/>
            <person name="Lorenzen M."/>
            <person name="Richards S."/>
            <person name="Roth S."/>
            <person name="Schroder R."/>
            <person name="Tautz D."/>
            <person name="Zdobnov E.M."/>
            <person name="Muzny D."/>
            <person name="Gibbs R.A."/>
            <person name="Weinstock G.M."/>
            <person name="Attaway T."/>
            <person name="Bell S."/>
            <person name="Buhay C.J."/>
            <person name="Chandrabose M.N."/>
            <person name="Chavez D."/>
            <person name="Clerk-Blankenburg K.P."/>
            <person name="Cree A."/>
            <person name="Dao M."/>
            <person name="Davis C."/>
            <person name="Chacko J."/>
            <person name="Dinh H."/>
            <person name="Dugan-Rocha S."/>
            <person name="Fowler G."/>
            <person name="Garner T.T."/>
            <person name="Garnes J."/>
            <person name="Gnirke A."/>
            <person name="Hawes A."/>
            <person name="Hernandez J."/>
            <person name="Hines S."/>
            <person name="Holder M."/>
            <person name="Hume J."/>
            <person name="Jhangiani S.N."/>
            <person name="Joshi V."/>
            <person name="Khan Z.M."/>
            <person name="Jackson L."/>
            <person name="Kovar C."/>
            <person name="Kowis A."/>
            <person name="Lee S."/>
            <person name="Lewis L.R."/>
            <person name="Margolis J."/>
            <person name="Morgan M."/>
            <person name="Nazareth L.V."/>
            <person name="Nguyen N."/>
            <person name="Okwuonu G."/>
            <person name="Parker D."/>
            <person name="Richards S."/>
            <person name="Ruiz S.J."/>
            <person name="Santibanez J."/>
            <person name="Savard J."/>
            <person name="Scherer S.E."/>
            <person name="Schneider B."/>
            <person name="Sodergren E."/>
            <person name="Tautz D."/>
            <person name="Vattahil S."/>
            <person name="Villasana D."/>
            <person name="White C.S."/>
            <person name="Wright R."/>
            <person name="Park Y."/>
            <person name="Beeman R.W."/>
            <person name="Lord J."/>
            <person name="Oppert B."/>
            <person name="Lorenzen M."/>
            <person name="Brown S."/>
            <person name="Wang L."/>
            <person name="Savard J."/>
            <person name="Tautz D."/>
            <person name="Richards S."/>
            <person name="Weinstock G."/>
            <person name="Gibbs R.A."/>
            <person name="Liu Y."/>
            <person name="Worley K."/>
            <person name="Weinstock G."/>
            <person name="Elsik C.G."/>
            <person name="Reese J.T."/>
            <person name="Elhaik E."/>
            <person name="Landan G."/>
            <person name="Graur D."/>
            <person name="Arensburger P."/>
            <person name="Atkinson P."/>
            <person name="Beeman R.W."/>
            <person name="Beidler J."/>
            <person name="Brown S.J."/>
            <person name="Demuth J.P."/>
            <person name="Drury D.W."/>
            <person name="Du Y.Z."/>
            <person name="Fujiwara H."/>
            <person name="Lorenzen M."/>
            <person name="Maselli V."/>
            <person name="Osanai M."/>
            <person name="Park Y."/>
            <person name="Robertson H.M."/>
            <person name="Tu Z."/>
            <person name="Wang J.J."/>
            <person name="Wang S."/>
            <person name="Richards S."/>
            <person name="Song H."/>
            <person name="Zhang L."/>
            <person name="Sodergren E."/>
            <person name="Werner D."/>
            <person name="Stanke M."/>
            <person name="Morgenstern B."/>
            <person name="Solovyev V."/>
            <person name="Kosarev P."/>
            <person name="Brown G."/>
            <person name="Chen H.C."/>
            <person name="Ermolaeva O."/>
            <person name="Hlavina W."/>
            <person name="Kapustin Y."/>
            <person name="Kiryutin B."/>
            <person name="Kitts P."/>
            <person name="Maglott D."/>
            <person name="Pruitt K."/>
            <person name="Sapojnikov V."/>
            <person name="Souvorov A."/>
            <person name="Mackey A.J."/>
            <person name="Waterhouse R.M."/>
            <person name="Wyder S."/>
            <person name="Zdobnov E.M."/>
            <person name="Zdobnov E.M."/>
            <person name="Wyder S."/>
            <person name="Kriventseva E.V."/>
            <person name="Kadowaki T."/>
            <person name="Bork P."/>
            <person name="Aranda M."/>
            <person name="Bao R."/>
            <person name="Beermann A."/>
            <person name="Berns N."/>
            <person name="Bolognesi R."/>
            <person name="Bonneton F."/>
            <person name="Bopp D."/>
            <person name="Brown S.J."/>
            <person name="Bucher G."/>
            <person name="Butts T."/>
            <person name="Chaumot A."/>
            <person name="Denell R.E."/>
            <person name="Ferrier D.E."/>
            <person name="Friedrich M."/>
            <person name="Gordon C.M."/>
            <person name="Jindra M."/>
            <person name="Klingler M."/>
            <person name="Lan Q."/>
            <person name="Lattorff H.M."/>
            <person name="Laudet V."/>
            <person name="von Levetsow C."/>
            <person name="Liu Z."/>
            <person name="Lutz R."/>
            <person name="Lynch J.A."/>
            <person name="da Fonseca R.N."/>
            <person name="Posnien N."/>
            <person name="Reuter R."/>
            <person name="Roth S."/>
            <person name="Savard J."/>
            <person name="Schinko J.B."/>
            <person name="Schmitt C."/>
            <person name="Schoppmeier M."/>
            <person name="Schroder R."/>
            <person name="Shippy T.D."/>
            <person name="Simonnet F."/>
            <person name="Marques-Souza H."/>
            <person name="Tautz D."/>
            <person name="Tomoyasu Y."/>
            <person name="Trauner J."/>
            <person name="Van der Zee M."/>
            <person name="Vervoort M."/>
            <person name="Wittkopp N."/>
            <person name="Wimmer E.A."/>
            <person name="Yang X."/>
            <person name="Jones A.K."/>
            <person name="Sattelle D.B."/>
            <person name="Ebert P.R."/>
            <person name="Nelson D."/>
            <person name="Scott J.G."/>
            <person name="Beeman R.W."/>
            <person name="Muthukrishnan S."/>
            <person name="Kramer K.J."/>
            <person name="Arakane Y."/>
            <person name="Beeman R.W."/>
            <person name="Zhu Q."/>
            <person name="Hogenkamp D."/>
            <person name="Dixit R."/>
            <person name="Oppert B."/>
            <person name="Jiang H."/>
            <person name="Zou Z."/>
            <person name="Marshall J."/>
            <person name="Elpidina E."/>
            <person name="Vinokurov K."/>
            <person name="Oppert C."/>
            <person name="Zou Z."/>
            <person name="Evans J."/>
            <person name="Lu Z."/>
            <person name="Zhao P."/>
            <person name="Sumathipala N."/>
            <person name="Altincicek B."/>
            <person name="Vilcinskas A."/>
            <person name="Williams M."/>
            <person name="Hultmark D."/>
            <person name="Hetru C."/>
            <person name="Jiang H."/>
            <person name="Grimmelikhuijzen C.J."/>
            <person name="Hauser F."/>
            <person name="Cazzamali G."/>
            <person name="Williamson M."/>
            <person name="Park Y."/>
            <person name="Li B."/>
            <person name="Tanaka Y."/>
            <person name="Predel R."/>
            <person name="Neupert S."/>
            <person name="Schachtner J."/>
            <person name="Verleyen P."/>
            <person name="Raible F."/>
            <person name="Bork P."/>
            <person name="Friedrich M."/>
            <person name="Walden K.K."/>
            <person name="Robertson H.M."/>
            <person name="Angeli S."/>
            <person name="Foret S."/>
            <person name="Bucher G."/>
            <person name="Schuetz S."/>
            <person name="Maleszka R."/>
            <person name="Wimmer E.A."/>
            <person name="Beeman R.W."/>
            <person name="Lorenzen M."/>
            <person name="Tomoyasu Y."/>
            <person name="Miller S.C."/>
            <person name="Grossmann D."/>
            <person name="Bucher G."/>
        </authorList>
    </citation>
    <scope>NUCLEOTIDE SEQUENCE [LARGE SCALE GENOMIC DNA]</scope>
    <source>
        <strain evidence="7 8">Georgia GA2</strain>
    </source>
</reference>
<evidence type="ECO:0000256" key="3">
    <source>
        <dbReference type="ARBA" id="ARBA00022692"/>
    </source>
</evidence>
<dbReference type="PIRSF" id="PIRSF002419">
    <property type="entry name" value="Tetraspanin"/>
    <property type="match status" value="1"/>
</dbReference>
<comment type="subcellular location">
    <subcellularLocation>
        <location evidence="1 6">Membrane</location>
        <topology evidence="1 6">Multi-pass membrane protein</topology>
    </subcellularLocation>
</comment>
<dbReference type="PANTHER" id="PTHR19282">
    <property type="entry name" value="TETRASPANIN"/>
    <property type="match status" value="1"/>
</dbReference>